<reference evidence="1 2" key="1">
    <citation type="submission" date="2023-07" db="EMBL/GenBank/DDBJ databases">
        <title>Sorghum-associated microbial communities from plants grown in Nebraska, USA.</title>
        <authorList>
            <person name="Schachtman D."/>
        </authorList>
    </citation>
    <scope>NUCLEOTIDE SEQUENCE [LARGE SCALE GENOMIC DNA]</scope>
    <source>
        <strain evidence="1 2">DS1307</strain>
    </source>
</reference>
<organism evidence="1 2">
    <name type="scientific">Neorhizobium huautlense</name>
    <dbReference type="NCBI Taxonomy" id="67774"/>
    <lineage>
        <taxon>Bacteria</taxon>
        <taxon>Pseudomonadati</taxon>
        <taxon>Pseudomonadota</taxon>
        <taxon>Alphaproteobacteria</taxon>
        <taxon>Hyphomicrobiales</taxon>
        <taxon>Rhizobiaceae</taxon>
        <taxon>Rhizobium/Agrobacterium group</taxon>
        <taxon>Neorhizobium</taxon>
    </lineage>
</organism>
<dbReference type="RefSeq" id="WP_306831383.1">
    <property type="nucleotide sequence ID" value="NZ_JAUSRF010000002.1"/>
</dbReference>
<protein>
    <submittedName>
        <fullName evidence="1">Uncharacterized protein</fullName>
    </submittedName>
</protein>
<proteinExistence type="predicted"/>
<name>A0ABT9PPN2_9HYPH</name>
<comment type="caution">
    <text evidence="1">The sequence shown here is derived from an EMBL/GenBank/DDBJ whole genome shotgun (WGS) entry which is preliminary data.</text>
</comment>
<sequence length="259" mass="29281">MSRCRLQIRREPEIAEAWGRLTVSIDNRTVFDLDDAEVKQVSCEPGVATITVTASDGSGFSRRMCLPEGRVLLLSLHEISPVWWRRLLGISRSLDLTEISKGPLVPPDAIPDRTLTQQVWIGHAASEEALSALFVERDGYYSDENAEREGTPDHLALSAFAQVMGQASYDHDFLEYSYAGPGDSLETRFAAHSWVREWAPVLRALLPAQEIEHSNAVVMVGIDRHERFGDHRQIRQPRDLYLPDLRLRYIGEIDHPDHS</sequence>
<dbReference type="EMBL" id="JAUSRF010000002">
    <property type="protein sequence ID" value="MDP9836088.1"/>
    <property type="molecule type" value="Genomic_DNA"/>
</dbReference>
<dbReference type="Proteomes" id="UP001241472">
    <property type="component" value="Unassembled WGS sequence"/>
</dbReference>
<accession>A0ABT9PPN2</accession>
<gene>
    <name evidence="1" type="ORF">J2T09_000830</name>
</gene>
<evidence type="ECO:0000313" key="1">
    <source>
        <dbReference type="EMBL" id="MDP9836088.1"/>
    </source>
</evidence>
<evidence type="ECO:0000313" key="2">
    <source>
        <dbReference type="Proteomes" id="UP001241472"/>
    </source>
</evidence>
<keyword evidence="2" id="KW-1185">Reference proteome</keyword>